<proteinExistence type="predicted"/>
<sequence>MAGIVETDEQPVVTPRKFPEPFGLAAYHVGFESTKPQESRPFFVPSRRLPEVEGDAKPRPGFHHFELRHQPSLLDLRPIFTVYTGFATRPGVLAISQRHSGDDDHLSIPPRRPVNSRSAQPQPNKEEGHKINNRIDAREVRLIDAQGENHGVVPTRQAMMMAEEAGLDLVEVSPDAKPPVAKILDYGKFKYQEQKKANEARKKQKVIEIKEIKMRPMIDDHDYDVKMKAVKRFFEEGDKVKVTLRFRGREMAHQELGRQLLDRVKGDTVEIAKVESEPRFEGRQIVMVLAPK</sequence>
<protein>
    <submittedName>
        <fullName evidence="1">Translation initiation factor IF-3</fullName>
    </submittedName>
</protein>
<evidence type="ECO:0000313" key="1">
    <source>
        <dbReference type="EMBL" id="MBK1871099.1"/>
    </source>
</evidence>
<keyword evidence="1" id="KW-0648">Protein biosynthesis</keyword>
<accession>A0ACC5RER4</accession>
<dbReference type="Proteomes" id="UP000616151">
    <property type="component" value="Unassembled WGS sequence"/>
</dbReference>
<organism evidence="1 2">
    <name type="scientific">Taklimakanibacter albus</name>
    <dbReference type="NCBI Taxonomy" id="2800327"/>
    <lineage>
        <taxon>Bacteria</taxon>
        <taxon>Pseudomonadati</taxon>
        <taxon>Pseudomonadota</taxon>
        <taxon>Alphaproteobacteria</taxon>
        <taxon>Hyphomicrobiales</taxon>
        <taxon>Aestuariivirgaceae</taxon>
        <taxon>Taklimakanibacter</taxon>
    </lineage>
</organism>
<dbReference type="EMBL" id="JAENHL010000008">
    <property type="protein sequence ID" value="MBK1871099.1"/>
    <property type="molecule type" value="Genomic_DNA"/>
</dbReference>
<keyword evidence="1" id="KW-0396">Initiation factor</keyword>
<keyword evidence="2" id="KW-1185">Reference proteome</keyword>
<gene>
    <name evidence="1" type="ORF">JHL16_32335</name>
</gene>
<reference evidence="1" key="1">
    <citation type="submission" date="2021-01" db="EMBL/GenBank/DDBJ databases">
        <authorList>
            <person name="Sun Q."/>
        </authorList>
    </citation>
    <scope>NUCLEOTIDE SEQUENCE</scope>
    <source>
        <strain evidence="1">YIM B02566</strain>
    </source>
</reference>
<evidence type="ECO:0000313" key="2">
    <source>
        <dbReference type="Proteomes" id="UP000616151"/>
    </source>
</evidence>
<name>A0ACC5RER4_9HYPH</name>
<comment type="caution">
    <text evidence="1">The sequence shown here is derived from an EMBL/GenBank/DDBJ whole genome shotgun (WGS) entry which is preliminary data.</text>
</comment>